<organism evidence="5 6">
    <name type="scientific">Roseateles agri</name>
    <dbReference type="NCBI Taxonomy" id="3098619"/>
    <lineage>
        <taxon>Bacteria</taxon>
        <taxon>Pseudomonadati</taxon>
        <taxon>Pseudomonadota</taxon>
        <taxon>Betaproteobacteria</taxon>
        <taxon>Burkholderiales</taxon>
        <taxon>Sphaerotilaceae</taxon>
        <taxon>Roseateles</taxon>
    </lineage>
</organism>
<dbReference type="PIRSF" id="PIRSF004884">
    <property type="entry name" value="Sugar_kin_arch"/>
    <property type="match status" value="1"/>
</dbReference>
<evidence type="ECO:0000256" key="1">
    <source>
        <dbReference type="ARBA" id="ARBA00022679"/>
    </source>
</evidence>
<dbReference type="InterPro" id="IPR013750">
    <property type="entry name" value="GHMP_kinase_C_dom"/>
</dbReference>
<name>A0ABU5DST1_9BURK</name>
<feature type="domain" description="GHMP kinase C-terminal" evidence="4">
    <location>
        <begin position="250"/>
        <end position="309"/>
    </location>
</feature>
<keyword evidence="6" id="KW-1185">Reference proteome</keyword>
<evidence type="ECO:0000259" key="4">
    <source>
        <dbReference type="Pfam" id="PF08544"/>
    </source>
</evidence>
<sequence>MTTATSDDRAIGIRAPGRLHLGFLDPAGTLGRRFGSLGLVIDGFETEVELAGAGADEWRAADAAAEAELERAARYLALLREHTGCLAPLRVTLKRVLPPHAGFGSGTQLALALGRAFARWHRLDLSSLTLAHWLARGLRSGIGIAGFDQGGLLMDGGPGADGRPAPLLSRIAFPEAWRVLVVQDERRRGLSGAQEKQAIAALPPFPEALSADICHQVLMRVLPAAAGAEFAPFAAGVNRVQQLLGDHFAPAQGGSAYTSPAVERAIAWLHDASGGEAAIGQSSWGPTGFAIVSSLARAEALAEGVQALLPAGASVRIVRGLNRGALVTESTPCLIE</sequence>
<protein>
    <submittedName>
        <fullName evidence="5">Beta-ribofuranosylaminobenzene 5'-phosphate synthase</fullName>
    </submittedName>
</protein>
<dbReference type="InterPro" id="IPR004422">
    <property type="entry name" value="RFAP_synthase"/>
</dbReference>
<dbReference type="SUPFAM" id="SSF54211">
    <property type="entry name" value="Ribosomal protein S5 domain 2-like"/>
    <property type="match status" value="1"/>
</dbReference>
<evidence type="ECO:0000259" key="3">
    <source>
        <dbReference type="Pfam" id="PF00288"/>
    </source>
</evidence>
<evidence type="ECO:0000256" key="2">
    <source>
        <dbReference type="ARBA" id="ARBA00022777"/>
    </source>
</evidence>
<dbReference type="InterPro" id="IPR006204">
    <property type="entry name" value="GHMP_kinase_N_dom"/>
</dbReference>
<gene>
    <name evidence="5" type="ORF">SNE35_30155</name>
</gene>
<evidence type="ECO:0000313" key="6">
    <source>
        <dbReference type="Proteomes" id="UP001285263"/>
    </source>
</evidence>
<evidence type="ECO:0000313" key="5">
    <source>
        <dbReference type="EMBL" id="MDY0748800.1"/>
    </source>
</evidence>
<comment type="caution">
    <text evidence="5">The sequence shown here is derived from an EMBL/GenBank/DDBJ whole genome shotgun (WGS) entry which is preliminary data.</text>
</comment>
<reference evidence="5 6" key="1">
    <citation type="submission" date="2023-11" db="EMBL/GenBank/DDBJ databases">
        <title>Paucibacter sp. nov., isolated from fresh soil in Korea.</title>
        <authorList>
            <person name="Le N.T.T."/>
        </authorList>
    </citation>
    <scope>NUCLEOTIDE SEQUENCE [LARGE SCALE GENOMIC DNA]</scope>
    <source>
        <strain evidence="5 6">R3-3</strain>
    </source>
</reference>
<dbReference type="EMBL" id="JAXCLA010000012">
    <property type="protein sequence ID" value="MDY0748800.1"/>
    <property type="molecule type" value="Genomic_DNA"/>
</dbReference>
<keyword evidence="2" id="KW-0418">Kinase</keyword>
<proteinExistence type="predicted"/>
<keyword evidence="1" id="KW-0808">Transferase</keyword>
<dbReference type="Pfam" id="PF00288">
    <property type="entry name" value="GHMP_kinases_N"/>
    <property type="match status" value="1"/>
</dbReference>
<dbReference type="InterPro" id="IPR020568">
    <property type="entry name" value="Ribosomal_Su5_D2-typ_SF"/>
</dbReference>
<dbReference type="Proteomes" id="UP001285263">
    <property type="component" value="Unassembled WGS sequence"/>
</dbReference>
<dbReference type="Pfam" id="PF08544">
    <property type="entry name" value="GHMP_kinases_C"/>
    <property type="match status" value="1"/>
</dbReference>
<dbReference type="PANTHER" id="PTHR20861">
    <property type="entry name" value="HOMOSERINE/4-DIPHOSPHOCYTIDYL-2-C-METHYL-D-ERYTHRITOL KINASE"/>
    <property type="match status" value="1"/>
</dbReference>
<dbReference type="PANTHER" id="PTHR20861:SF6">
    <property type="entry name" value="BETA-RIBOFURANOSYLPHENOL 5'-PHOSPHATE SYNTHASE"/>
    <property type="match status" value="1"/>
</dbReference>
<accession>A0ABU5DST1</accession>
<feature type="domain" description="GHMP kinase N-terminal" evidence="3">
    <location>
        <begin position="75"/>
        <end position="139"/>
    </location>
</feature>
<dbReference type="Gene3D" id="3.30.230.10">
    <property type="match status" value="1"/>
</dbReference>
<dbReference type="RefSeq" id="WP_320426771.1">
    <property type="nucleotide sequence ID" value="NZ_JAXCLA010000012.1"/>
</dbReference>
<dbReference type="InterPro" id="IPR014721">
    <property type="entry name" value="Ribsml_uS5_D2-typ_fold_subgr"/>
</dbReference>
<dbReference type="NCBIfam" id="TIGR00144">
    <property type="entry name" value="beta_RFAP_syn"/>
    <property type="match status" value="1"/>
</dbReference>